<evidence type="ECO:0000256" key="7">
    <source>
        <dbReference type="RuleBase" id="RU003879"/>
    </source>
</evidence>
<dbReference type="RefSeq" id="WP_345371286.1">
    <property type="nucleotide sequence ID" value="NZ_BAABJX010000029.1"/>
</dbReference>
<comment type="caution">
    <text evidence="8">The sequence shown here is derived from an EMBL/GenBank/DDBJ whole genome shotgun (WGS) entry which is preliminary data.</text>
</comment>
<name>A0ABP9DCA3_9BACT</name>
<evidence type="ECO:0000256" key="4">
    <source>
        <dbReference type="ARBA" id="ARBA00022692"/>
    </source>
</evidence>
<evidence type="ECO:0000256" key="1">
    <source>
        <dbReference type="ARBA" id="ARBA00004162"/>
    </source>
</evidence>
<evidence type="ECO:0000256" key="3">
    <source>
        <dbReference type="ARBA" id="ARBA00022475"/>
    </source>
</evidence>
<keyword evidence="6" id="KW-0472">Membrane</keyword>
<proteinExistence type="inferred from homology"/>
<keyword evidence="3" id="KW-1003">Cell membrane</keyword>
<comment type="subcellular location">
    <subcellularLocation>
        <location evidence="1">Cell membrane</location>
        <topology evidence="1">Single-pass membrane protein</topology>
    </subcellularLocation>
    <subcellularLocation>
        <location evidence="7">Cell membrane</location>
        <topology evidence="7">Single-pass type II membrane protein</topology>
    </subcellularLocation>
</comment>
<sequence>MGFKPDNKVDPTFNMSSMTDMIFLLLVFFMLTSNSTPPAGEAVNLPDTMVKPLKSVPKVHITMTKDGLYYIDGQKVNKQTLLGDLKYIARLPDAGQAGAVIINADKETDARKVVEVATLAASLNMEVSVAANTKDEE</sequence>
<dbReference type="Pfam" id="PF02472">
    <property type="entry name" value="ExbD"/>
    <property type="match status" value="1"/>
</dbReference>
<keyword evidence="7" id="KW-0813">Transport</keyword>
<keyword evidence="9" id="KW-1185">Reference proteome</keyword>
<evidence type="ECO:0000256" key="2">
    <source>
        <dbReference type="ARBA" id="ARBA00005811"/>
    </source>
</evidence>
<dbReference type="PANTHER" id="PTHR30558">
    <property type="entry name" value="EXBD MEMBRANE COMPONENT OF PMF-DRIVEN MACROMOLECULE IMPORT SYSTEM"/>
    <property type="match status" value="1"/>
</dbReference>
<keyword evidence="7" id="KW-0653">Protein transport</keyword>
<evidence type="ECO:0000256" key="5">
    <source>
        <dbReference type="ARBA" id="ARBA00022989"/>
    </source>
</evidence>
<dbReference type="Proteomes" id="UP001500298">
    <property type="component" value="Unassembled WGS sequence"/>
</dbReference>
<gene>
    <name evidence="8" type="ORF">GCM10023331_19120</name>
</gene>
<evidence type="ECO:0000313" key="8">
    <source>
        <dbReference type="EMBL" id="GAA4834070.1"/>
    </source>
</evidence>
<keyword evidence="4 7" id="KW-0812">Transmembrane</keyword>
<organism evidence="8 9">
    <name type="scientific">Algivirga pacifica</name>
    <dbReference type="NCBI Taxonomy" id="1162670"/>
    <lineage>
        <taxon>Bacteria</taxon>
        <taxon>Pseudomonadati</taxon>
        <taxon>Bacteroidota</taxon>
        <taxon>Cytophagia</taxon>
        <taxon>Cytophagales</taxon>
        <taxon>Flammeovirgaceae</taxon>
        <taxon>Algivirga</taxon>
    </lineage>
</organism>
<dbReference type="EMBL" id="BAABJX010000029">
    <property type="protein sequence ID" value="GAA4834070.1"/>
    <property type="molecule type" value="Genomic_DNA"/>
</dbReference>
<keyword evidence="5" id="KW-1133">Transmembrane helix</keyword>
<evidence type="ECO:0000313" key="9">
    <source>
        <dbReference type="Proteomes" id="UP001500298"/>
    </source>
</evidence>
<accession>A0ABP9DCA3</accession>
<evidence type="ECO:0000256" key="6">
    <source>
        <dbReference type="ARBA" id="ARBA00023136"/>
    </source>
</evidence>
<comment type="similarity">
    <text evidence="2 7">Belongs to the ExbD/TolR family.</text>
</comment>
<dbReference type="InterPro" id="IPR003400">
    <property type="entry name" value="ExbD"/>
</dbReference>
<protein>
    <submittedName>
        <fullName evidence="8">Biopolymer transporter ExbD</fullName>
    </submittedName>
</protein>
<reference evidence="9" key="1">
    <citation type="journal article" date="2019" name="Int. J. Syst. Evol. Microbiol.">
        <title>The Global Catalogue of Microorganisms (GCM) 10K type strain sequencing project: providing services to taxonomists for standard genome sequencing and annotation.</title>
        <authorList>
            <consortium name="The Broad Institute Genomics Platform"/>
            <consortium name="The Broad Institute Genome Sequencing Center for Infectious Disease"/>
            <person name="Wu L."/>
            <person name="Ma J."/>
        </authorList>
    </citation>
    <scope>NUCLEOTIDE SEQUENCE [LARGE SCALE GENOMIC DNA]</scope>
    <source>
        <strain evidence="9">JCM 18326</strain>
    </source>
</reference>
<dbReference type="Gene3D" id="3.30.420.270">
    <property type="match status" value="1"/>
</dbReference>